<protein>
    <submittedName>
        <fullName evidence="1">Uncharacterized protein</fullName>
    </submittedName>
</protein>
<reference evidence="1 2" key="1">
    <citation type="submission" date="2019-04" db="EMBL/GenBank/DDBJ databases">
        <title>genome sequence of strain W3.</title>
        <authorList>
            <person name="Gao J."/>
            <person name="Sun J."/>
        </authorList>
    </citation>
    <scope>NUCLEOTIDE SEQUENCE [LARGE SCALE GENOMIC DNA]</scope>
    <source>
        <strain evidence="1 2">W3</strain>
    </source>
</reference>
<sequence length="209" mass="23767">MSYFHIDCIDIANAARVDIDVFKNVGSLVLASIRQPFIVMPLQMADIWANGRESRFLFGHKRAGYDFIQQHAKRLQQAAVRAYECDDLDSYILTLLECPNLGIVKASFFAQMTIATGACLDMHNLQRLGLSDTAFRFPKGLKLDSVHKRIRTYNTVWRNEGDSAYWWNSWCDHVAGQQLAKRDQWKADFNNGAAVSRLHRLALGETPSV</sequence>
<accession>A0A4S8PTD5</accession>
<dbReference type="AlphaFoldDB" id="A0A4S8PTD5"/>
<evidence type="ECO:0000313" key="1">
    <source>
        <dbReference type="EMBL" id="THV32922.1"/>
    </source>
</evidence>
<evidence type="ECO:0000313" key="2">
    <source>
        <dbReference type="Proteomes" id="UP000307378"/>
    </source>
</evidence>
<proteinExistence type="predicted"/>
<comment type="caution">
    <text evidence="1">The sequence shown here is derived from an EMBL/GenBank/DDBJ whole genome shotgun (WGS) entry which is preliminary data.</text>
</comment>
<gene>
    <name evidence="1" type="ORF">FAA86_18700</name>
</gene>
<name>A0A4S8PTD5_9HYPH</name>
<dbReference type="RefSeq" id="WP_136542628.1">
    <property type="nucleotide sequence ID" value="NZ_STGU01000012.1"/>
</dbReference>
<dbReference type="EMBL" id="STGU01000012">
    <property type="protein sequence ID" value="THV32922.1"/>
    <property type="molecule type" value="Genomic_DNA"/>
</dbReference>
<organism evidence="1 2">
    <name type="scientific">Rhizobium rosettiformans W3</name>
    <dbReference type="NCBI Taxonomy" id="538378"/>
    <lineage>
        <taxon>Bacteria</taxon>
        <taxon>Pseudomonadati</taxon>
        <taxon>Pseudomonadota</taxon>
        <taxon>Alphaproteobacteria</taxon>
        <taxon>Hyphomicrobiales</taxon>
        <taxon>Rhizobiaceae</taxon>
        <taxon>Rhizobium/Agrobacterium group</taxon>
        <taxon>Rhizobium</taxon>
    </lineage>
</organism>
<dbReference type="Proteomes" id="UP000307378">
    <property type="component" value="Unassembled WGS sequence"/>
</dbReference>